<feature type="compositionally biased region" description="Polar residues" evidence="1">
    <location>
        <begin position="1"/>
        <end position="12"/>
    </location>
</feature>
<dbReference type="Proteomes" id="UP000505210">
    <property type="component" value="Chromosome"/>
</dbReference>
<name>A0A6M8BH35_9CYAN</name>
<dbReference type="AlphaFoldDB" id="A0A6M8BH35"/>
<protein>
    <submittedName>
        <fullName evidence="2">Uncharacterized protein</fullName>
    </submittedName>
</protein>
<evidence type="ECO:0000313" key="2">
    <source>
        <dbReference type="EMBL" id="QKD83500.1"/>
    </source>
</evidence>
<dbReference type="KEGG" id="theu:HPC62_15995"/>
<dbReference type="EMBL" id="CP053661">
    <property type="protein sequence ID" value="QKD83500.1"/>
    <property type="molecule type" value="Genomic_DNA"/>
</dbReference>
<reference evidence="2 3" key="1">
    <citation type="submission" date="2020-05" db="EMBL/GenBank/DDBJ databases">
        <title>Complete genome sequence of of a novel Thermoleptolyngbya strain isolated from hot springs of Ganzi, Sichuan China.</title>
        <authorList>
            <person name="Tang J."/>
            <person name="Daroch M."/>
            <person name="Li L."/>
            <person name="Waleron K."/>
            <person name="Waleron M."/>
            <person name="Waleron M."/>
        </authorList>
    </citation>
    <scope>NUCLEOTIDE SEQUENCE [LARGE SCALE GENOMIC DNA]</scope>
    <source>
        <strain evidence="2 3">PKUAC-SCTA183</strain>
    </source>
</reference>
<feature type="region of interest" description="Disordered" evidence="1">
    <location>
        <begin position="1"/>
        <end position="24"/>
    </location>
</feature>
<accession>A0A6M8BH35</accession>
<organism evidence="2 3">
    <name type="scientific">Thermoleptolyngbya sichuanensis A183</name>
    <dbReference type="NCBI Taxonomy" id="2737172"/>
    <lineage>
        <taxon>Bacteria</taxon>
        <taxon>Bacillati</taxon>
        <taxon>Cyanobacteriota</taxon>
        <taxon>Cyanophyceae</taxon>
        <taxon>Oculatellales</taxon>
        <taxon>Oculatellaceae</taxon>
        <taxon>Thermoleptolyngbya</taxon>
        <taxon>Thermoleptolyngbya sichuanensis</taxon>
    </lineage>
</organism>
<evidence type="ECO:0000313" key="3">
    <source>
        <dbReference type="Proteomes" id="UP000505210"/>
    </source>
</evidence>
<evidence type="ECO:0000256" key="1">
    <source>
        <dbReference type="SAM" id="MobiDB-lite"/>
    </source>
</evidence>
<gene>
    <name evidence="2" type="ORF">HPC62_15995</name>
</gene>
<keyword evidence="3" id="KW-1185">Reference proteome</keyword>
<sequence length="78" mass="8865">MAKECFSNSAESQVPAAPPENPEREPVKIMVVGSRWAVLLIIHTLHRLGFAPAGEWSKLQVEPATRQWMSVLTKWLRR</sequence>
<dbReference type="RefSeq" id="WP_172357271.1">
    <property type="nucleotide sequence ID" value="NZ_CP053661.1"/>
</dbReference>
<proteinExistence type="predicted"/>